<dbReference type="GO" id="GO:0005829">
    <property type="term" value="C:cytosol"/>
    <property type="evidence" value="ECO:0007669"/>
    <property type="project" value="TreeGrafter"/>
</dbReference>
<dbReference type="EMBL" id="JABBJJ010000013">
    <property type="protein sequence ID" value="NMO14164.1"/>
    <property type="molecule type" value="Genomic_DNA"/>
</dbReference>
<dbReference type="PANTHER" id="PTHR47894:SF1">
    <property type="entry name" value="HTH-TYPE TRANSCRIPTIONAL REGULATOR VQSM"/>
    <property type="match status" value="1"/>
</dbReference>
<dbReference type="SMART" id="SM00342">
    <property type="entry name" value="HTH_ARAC"/>
    <property type="match status" value="1"/>
</dbReference>
<proteinExistence type="predicted"/>
<organism evidence="5 6">
    <name type="scientific">Pyxidicoccus fallax</name>
    <dbReference type="NCBI Taxonomy" id="394095"/>
    <lineage>
        <taxon>Bacteria</taxon>
        <taxon>Pseudomonadati</taxon>
        <taxon>Myxococcota</taxon>
        <taxon>Myxococcia</taxon>
        <taxon>Myxococcales</taxon>
        <taxon>Cystobacterineae</taxon>
        <taxon>Myxococcaceae</taxon>
        <taxon>Pyxidicoccus</taxon>
    </lineage>
</organism>
<keyword evidence="1" id="KW-0805">Transcription regulation</keyword>
<keyword evidence="6" id="KW-1185">Reference proteome</keyword>
<dbReference type="RefSeq" id="WP_169343440.1">
    <property type="nucleotide sequence ID" value="NZ_JABBJJ010000013.1"/>
</dbReference>
<dbReference type="InterPro" id="IPR009057">
    <property type="entry name" value="Homeodomain-like_sf"/>
</dbReference>
<dbReference type="Proteomes" id="UP000518300">
    <property type="component" value="Unassembled WGS sequence"/>
</dbReference>
<evidence type="ECO:0000313" key="6">
    <source>
        <dbReference type="Proteomes" id="UP000518300"/>
    </source>
</evidence>
<dbReference type="SUPFAM" id="SSF46689">
    <property type="entry name" value="Homeodomain-like"/>
    <property type="match status" value="1"/>
</dbReference>
<dbReference type="PANTHER" id="PTHR47894">
    <property type="entry name" value="HTH-TYPE TRANSCRIPTIONAL REGULATOR GADX"/>
    <property type="match status" value="1"/>
</dbReference>
<dbReference type="Gene3D" id="1.10.10.60">
    <property type="entry name" value="Homeodomain-like"/>
    <property type="match status" value="1"/>
</dbReference>
<dbReference type="InterPro" id="IPR018060">
    <property type="entry name" value="HTH_AraC"/>
</dbReference>
<dbReference type="PROSITE" id="PS01124">
    <property type="entry name" value="HTH_ARAC_FAMILY_2"/>
    <property type="match status" value="1"/>
</dbReference>
<keyword evidence="3" id="KW-0804">Transcription</keyword>
<evidence type="ECO:0000256" key="1">
    <source>
        <dbReference type="ARBA" id="ARBA00023015"/>
    </source>
</evidence>
<evidence type="ECO:0000259" key="4">
    <source>
        <dbReference type="PROSITE" id="PS01124"/>
    </source>
</evidence>
<evidence type="ECO:0000313" key="5">
    <source>
        <dbReference type="EMBL" id="NMO14164.1"/>
    </source>
</evidence>
<dbReference type="GO" id="GO:0000976">
    <property type="term" value="F:transcription cis-regulatory region binding"/>
    <property type="evidence" value="ECO:0007669"/>
    <property type="project" value="TreeGrafter"/>
</dbReference>
<evidence type="ECO:0000256" key="3">
    <source>
        <dbReference type="ARBA" id="ARBA00023163"/>
    </source>
</evidence>
<evidence type="ECO:0000256" key="2">
    <source>
        <dbReference type="ARBA" id="ARBA00023125"/>
    </source>
</evidence>
<dbReference type="InterPro" id="IPR032687">
    <property type="entry name" value="AraC-type_N"/>
</dbReference>
<accession>A0A848L664</accession>
<feature type="domain" description="HTH araC/xylS-type" evidence="4">
    <location>
        <begin position="239"/>
        <end position="337"/>
    </location>
</feature>
<dbReference type="Pfam" id="PF12833">
    <property type="entry name" value="HTH_18"/>
    <property type="match status" value="1"/>
</dbReference>
<dbReference type="GO" id="GO:0003700">
    <property type="term" value="F:DNA-binding transcription factor activity"/>
    <property type="evidence" value="ECO:0007669"/>
    <property type="project" value="InterPro"/>
</dbReference>
<gene>
    <name evidence="5" type="ORF">HG543_04725</name>
</gene>
<dbReference type="AlphaFoldDB" id="A0A848L664"/>
<comment type="caution">
    <text evidence="5">The sequence shown here is derived from an EMBL/GenBank/DDBJ whole genome shotgun (WGS) entry which is preliminary data.</text>
</comment>
<name>A0A848L664_9BACT</name>
<dbReference type="Pfam" id="PF12625">
    <property type="entry name" value="Arabinose_bd"/>
    <property type="match status" value="1"/>
</dbReference>
<sequence>MRPQSLQGSIFRTLFRVGESLDIPRARLLEAADETEERLAVQDTRVSYEALRRVWELLVSVGNDQPLGVRLAECLEPTHFGLVGYVLVNSPDLRTAMVRHCRVYTLLDPRTAWHTTDTPSGMRVELRLHPEDAWAIALRHPAEGLMLALIATGRALTGTRWSPRRVRFAHPRHAASSAVDDFLGITADYDAGAYAMEADEPIPSLPIRHADIDLGNLLHARAEAALADAHAAERRAWKERVREVLAAQPRTGELGPAEVASRLAVSERTLQRRLREEGASFAGLEDEVRRERAFQLLRDGQLAHFEIAFLLGFSDPSAFTRAFRRWSGTTPLAWQKEHAPGTMS</sequence>
<reference evidence="5 6" key="1">
    <citation type="submission" date="2020-04" db="EMBL/GenBank/DDBJ databases">
        <title>Draft genome of Pyxidicoccus fallax type strain.</title>
        <authorList>
            <person name="Whitworth D.E."/>
        </authorList>
    </citation>
    <scope>NUCLEOTIDE SEQUENCE [LARGE SCALE GENOMIC DNA]</scope>
    <source>
        <strain evidence="5 6">DSM 14698</strain>
    </source>
</reference>
<protein>
    <submittedName>
        <fullName evidence="5">AraC family transcriptional regulator</fullName>
    </submittedName>
</protein>
<keyword evidence="2" id="KW-0238">DNA-binding</keyword>